<accession>A0A7K1UYK9</accession>
<evidence type="ECO:0000313" key="2">
    <source>
        <dbReference type="Proteomes" id="UP000466794"/>
    </source>
</evidence>
<dbReference type="RefSeq" id="WP_157389005.1">
    <property type="nucleotide sequence ID" value="NZ_WRPP01000003.1"/>
</dbReference>
<dbReference type="EMBL" id="WRPP01000003">
    <property type="protein sequence ID" value="MVU79474.1"/>
    <property type="molecule type" value="Genomic_DNA"/>
</dbReference>
<sequence length="355" mass="39748">MSTQKRRDRYTPLEALHRTELIGSLRDYGYTYSEIARTLQISLSKVEKCLGEAATLRAQGLTKAEVAELLRVPYGSLSRMLPAAHSATITARQNQVLDLTSDMRGVQVDLIAAYLDVELSTAYNIVSSLIDKGLLFPLIRVGQGRAWAVPKKEAASPRVGWRTKDWAPSMMWANHDRATAQARIMLVGSDPHRWVSERQLRRRAEEIAAAARDAAEFSSSREPRPGRPHIHDGWVLRKTNGELQWWAVEVELTRKWSTDMDIALQGAMRATQSAPPFRQVTELAGLLYLCRTSSVMDGVTAAVGRLPGDVAAIDIDFETRDLDDDWSAFLARRAERKAAEKAKRDKRIHTSKEAS</sequence>
<name>A0A7K1UYK9_9NOCA</name>
<dbReference type="AlphaFoldDB" id="A0A7K1UYK9"/>
<reference evidence="1 2" key="1">
    <citation type="submission" date="2019-12" db="EMBL/GenBank/DDBJ databases">
        <title>Nocardia sp. nov. ET3-3 isolated from soil.</title>
        <authorList>
            <person name="Kanchanasin P."/>
            <person name="Tanasupawat S."/>
            <person name="Yuki M."/>
            <person name="Kudo T."/>
        </authorList>
    </citation>
    <scope>NUCLEOTIDE SEQUENCE [LARGE SCALE GENOMIC DNA]</scope>
    <source>
        <strain evidence="1 2">ET3-3</strain>
    </source>
</reference>
<dbReference type="Proteomes" id="UP000466794">
    <property type="component" value="Unassembled WGS sequence"/>
</dbReference>
<evidence type="ECO:0000313" key="1">
    <source>
        <dbReference type="EMBL" id="MVU79474.1"/>
    </source>
</evidence>
<proteinExistence type="predicted"/>
<keyword evidence="2" id="KW-1185">Reference proteome</keyword>
<gene>
    <name evidence="1" type="ORF">GPX89_19775</name>
</gene>
<organism evidence="1 2">
    <name type="scientific">Nocardia terrae</name>
    <dbReference type="NCBI Taxonomy" id="2675851"/>
    <lineage>
        <taxon>Bacteria</taxon>
        <taxon>Bacillati</taxon>
        <taxon>Actinomycetota</taxon>
        <taxon>Actinomycetes</taxon>
        <taxon>Mycobacteriales</taxon>
        <taxon>Nocardiaceae</taxon>
        <taxon>Nocardia</taxon>
    </lineage>
</organism>
<comment type="caution">
    <text evidence="1">The sequence shown here is derived from an EMBL/GenBank/DDBJ whole genome shotgun (WGS) entry which is preliminary data.</text>
</comment>
<protein>
    <submittedName>
        <fullName evidence="1">Uncharacterized protein</fullName>
    </submittedName>
</protein>